<evidence type="ECO:0000256" key="8">
    <source>
        <dbReference type="PIRSR" id="PIRSR610300-51"/>
    </source>
</evidence>
<keyword evidence="6 8" id="KW-0408">Iron</keyword>
<dbReference type="EC" id="1.13.11.20" evidence="2 9"/>
<organism evidence="10 11">
    <name type="scientific">Edaphochlamys debaryana</name>
    <dbReference type="NCBI Taxonomy" id="47281"/>
    <lineage>
        <taxon>Eukaryota</taxon>
        <taxon>Viridiplantae</taxon>
        <taxon>Chlorophyta</taxon>
        <taxon>core chlorophytes</taxon>
        <taxon>Chlorophyceae</taxon>
        <taxon>CS clade</taxon>
        <taxon>Chlamydomonadales</taxon>
        <taxon>Chlamydomonadales incertae sedis</taxon>
        <taxon>Edaphochlamys</taxon>
    </lineage>
</organism>
<gene>
    <name evidence="10" type="ORF">HYH03_017691</name>
</gene>
<dbReference type="OrthoDB" id="543511at2759"/>
<evidence type="ECO:0000256" key="4">
    <source>
        <dbReference type="ARBA" id="ARBA00022964"/>
    </source>
</evidence>
<comment type="cofactor">
    <cofactor evidence="9">
        <name>Fe cation</name>
        <dbReference type="ChEBI" id="CHEBI:24875"/>
    </cofactor>
    <text evidence="9">Binds 1 Fe cation per subunit.</text>
</comment>
<evidence type="ECO:0000256" key="1">
    <source>
        <dbReference type="ARBA" id="ARBA00006622"/>
    </source>
</evidence>
<evidence type="ECO:0000256" key="2">
    <source>
        <dbReference type="ARBA" id="ARBA00013133"/>
    </source>
</evidence>
<comment type="catalytic activity">
    <reaction evidence="9">
        <text>L-cysteine + O2 = 3-sulfino-L-alanine + H(+)</text>
        <dbReference type="Rhea" id="RHEA:20441"/>
        <dbReference type="ChEBI" id="CHEBI:15378"/>
        <dbReference type="ChEBI" id="CHEBI:15379"/>
        <dbReference type="ChEBI" id="CHEBI:35235"/>
        <dbReference type="ChEBI" id="CHEBI:61085"/>
        <dbReference type="EC" id="1.13.11.20"/>
    </reaction>
</comment>
<keyword evidence="4 9" id="KW-0223">Dioxygenase</keyword>
<reference evidence="10" key="1">
    <citation type="journal article" date="2020" name="bioRxiv">
        <title>Comparative genomics of Chlamydomonas.</title>
        <authorList>
            <person name="Craig R.J."/>
            <person name="Hasan A.R."/>
            <person name="Ness R.W."/>
            <person name="Keightley P.D."/>
        </authorList>
    </citation>
    <scope>NUCLEOTIDE SEQUENCE</scope>
    <source>
        <strain evidence="10">CCAP 11/70</strain>
    </source>
</reference>
<dbReference type="Proteomes" id="UP000612055">
    <property type="component" value="Unassembled WGS sequence"/>
</dbReference>
<proteinExistence type="inferred from homology"/>
<sequence>MAPALTEDVSLVATASSAAHDAKASASLGAVTGPAQSPAMDKLVGDIRAAFEAEKALGHTIDNSQDPESFQRLNAKIQGLLKEYAQHNPHDWRRYAFFNDVHYVRNLVEGNSDFELIVLCWKTGQVSRVHNHANSHCWLAVLEGDMREVQYQRVQEHGGPHQPPFVDELAAQAAARRSDGGGLHLEGRALVDETKTTDMRVGDVGYINDHIALHTVGCHMAPGALPADGCGGGWVAQGGVTLHLYAPPIRRVRIYENDGITERTPGYYSRAGVRV</sequence>
<dbReference type="Pfam" id="PF05995">
    <property type="entry name" value="CDO_I"/>
    <property type="match status" value="1"/>
</dbReference>
<dbReference type="Gene3D" id="2.60.120.10">
    <property type="entry name" value="Jelly Rolls"/>
    <property type="match status" value="1"/>
</dbReference>
<evidence type="ECO:0000256" key="5">
    <source>
        <dbReference type="ARBA" id="ARBA00023002"/>
    </source>
</evidence>
<dbReference type="InterPro" id="IPR011051">
    <property type="entry name" value="RmlC_Cupin_sf"/>
</dbReference>
<keyword evidence="11" id="KW-1185">Reference proteome</keyword>
<dbReference type="InterPro" id="IPR010300">
    <property type="entry name" value="CDO_1"/>
</dbReference>
<evidence type="ECO:0000313" key="10">
    <source>
        <dbReference type="EMBL" id="KAG2483437.1"/>
    </source>
</evidence>
<feature type="binding site" evidence="8">
    <location>
        <position position="132"/>
    </location>
    <ligand>
        <name>Fe cation</name>
        <dbReference type="ChEBI" id="CHEBI:24875"/>
        <note>catalytic</note>
    </ligand>
</feature>
<feature type="cross-link" description="3'-(S-cysteinyl)-tyrosine (Cys-Tyr)" evidence="7">
    <location>
        <begin position="137"/>
        <end position="245"/>
    </location>
</feature>
<accession>A0A835XF72</accession>
<dbReference type="SUPFAM" id="SSF51182">
    <property type="entry name" value="RmlC-like cupins"/>
    <property type="match status" value="1"/>
</dbReference>
<dbReference type="AlphaFoldDB" id="A0A835XF72"/>
<dbReference type="PANTHER" id="PTHR12918:SF1">
    <property type="entry name" value="CYSTEINE DIOXYGENASE TYPE 1"/>
    <property type="match status" value="1"/>
</dbReference>
<dbReference type="InterPro" id="IPR014710">
    <property type="entry name" value="RmlC-like_jellyroll"/>
</dbReference>
<comment type="similarity">
    <text evidence="1 9">Belongs to the cysteine dioxygenase family.</text>
</comment>
<dbReference type="PANTHER" id="PTHR12918">
    <property type="entry name" value="CYSTEINE DIOXYGENASE"/>
    <property type="match status" value="1"/>
</dbReference>
<evidence type="ECO:0000256" key="3">
    <source>
        <dbReference type="ARBA" id="ARBA00022723"/>
    </source>
</evidence>
<dbReference type="GO" id="GO:0008198">
    <property type="term" value="F:ferrous iron binding"/>
    <property type="evidence" value="ECO:0007669"/>
    <property type="project" value="TreeGrafter"/>
</dbReference>
<dbReference type="GO" id="GO:0017172">
    <property type="term" value="F:cysteine dioxygenase activity"/>
    <property type="evidence" value="ECO:0007669"/>
    <property type="project" value="UniProtKB-UniRule"/>
</dbReference>
<dbReference type="CDD" id="cd10548">
    <property type="entry name" value="cupin_CDO"/>
    <property type="match status" value="1"/>
</dbReference>
<feature type="binding site" evidence="8">
    <location>
        <position position="214"/>
    </location>
    <ligand>
        <name>Fe cation</name>
        <dbReference type="ChEBI" id="CHEBI:24875"/>
        <note>catalytic</note>
    </ligand>
</feature>
<dbReference type="EMBL" id="JAEHOE010000176">
    <property type="protein sequence ID" value="KAG2483437.1"/>
    <property type="molecule type" value="Genomic_DNA"/>
</dbReference>
<evidence type="ECO:0000256" key="9">
    <source>
        <dbReference type="RuleBase" id="RU366010"/>
    </source>
</evidence>
<keyword evidence="3 8" id="KW-0479">Metal-binding</keyword>
<name>A0A835XF72_9CHLO</name>
<feature type="binding site" evidence="8">
    <location>
        <position position="130"/>
    </location>
    <ligand>
        <name>Fe cation</name>
        <dbReference type="ChEBI" id="CHEBI:24875"/>
        <note>catalytic</note>
    </ligand>
</feature>
<evidence type="ECO:0000256" key="6">
    <source>
        <dbReference type="ARBA" id="ARBA00023004"/>
    </source>
</evidence>
<comment type="caution">
    <text evidence="10">The sequence shown here is derived from an EMBL/GenBank/DDBJ whole genome shotgun (WGS) entry which is preliminary data.</text>
</comment>
<dbReference type="GO" id="GO:0019448">
    <property type="term" value="P:L-cysteine catabolic process"/>
    <property type="evidence" value="ECO:0007669"/>
    <property type="project" value="TreeGrafter"/>
</dbReference>
<keyword evidence="5 9" id="KW-0560">Oxidoreductase</keyword>
<keyword evidence="7" id="KW-0883">Thioether bond</keyword>
<protein>
    <recommendedName>
        <fullName evidence="2 9">Cysteine dioxygenase</fullName>
        <ecNumber evidence="2 9">1.13.11.20</ecNumber>
    </recommendedName>
</protein>
<evidence type="ECO:0000313" key="11">
    <source>
        <dbReference type="Proteomes" id="UP000612055"/>
    </source>
</evidence>
<evidence type="ECO:0000256" key="7">
    <source>
        <dbReference type="PIRSR" id="PIRSR610300-50"/>
    </source>
</evidence>